<evidence type="ECO:0000313" key="1">
    <source>
        <dbReference type="EMBL" id="ALM75115.1"/>
    </source>
</evidence>
<dbReference type="EMBL" id="CP013050">
    <property type="protein sequence ID" value="ALM75115.1"/>
    <property type="molecule type" value="Genomic_DNA"/>
</dbReference>
<dbReference type="STRING" id="55802.TBCH5v1_1188"/>
<gene>
    <name evidence="1" type="ORF">TBCH5v1_1188</name>
</gene>
<evidence type="ECO:0000313" key="2">
    <source>
        <dbReference type="Proteomes" id="UP000066042"/>
    </source>
</evidence>
<dbReference type="AlphaFoldDB" id="A0A0S1XBK9"/>
<protein>
    <recommendedName>
        <fullName evidence="3">Lipoprotein</fullName>
    </recommendedName>
</protein>
<dbReference type="RefSeq" id="WP_056933838.1">
    <property type="nucleotide sequence ID" value="NZ_CP013050.1"/>
</dbReference>
<dbReference type="Proteomes" id="UP000066042">
    <property type="component" value="Chromosome"/>
</dbReference>
<dbReference type="PROSITE" id="PS51257">
    <property type="entry name" value="PROKAR_LIPOPROTEIN"/>
    <property type="match status" value="1"/>
</dbReference>
<evidence type="ECO:0008006" key="3">
    <source>
        <dbReference type="Google" id="ProtNLM"/>
    </source>
</evidence>
<organism evidence="1 2">
    <name type="scientific">Thermococcus barophilus</name>
    <dbReference type="NCBI Taxonomy" id="55802"/>
    <lineage>
        <taxon>Archaea</taxon>
        <taxon>Methanobacteriati</taxon>
        <taxon>Methanobacteriota</taxon>
        <taxon>Thermococci</taxon>
        <taxon>Thermococcales</taxon>
        <taxon>Thermococcaceae</taxon>
        <taxon>Thermococcus</taxon>
    </lineage>
</organism>
<accession>A0A0S1XBK9</accession>
<dbReference type="PATRIC" id="fig|55802.8.peg.1169"/>
<sequence length="250" mass="28499">MRKISSVLVIAMLLAVFSAGCMSEPNPKADLMELNSADSLTTGFSIKMFDPNSAGVYDMVDMWVSVESKNGKIVREAINFTVTMFTLKTHGYIYFGNESTFRGYFAIDDPRNATLYTSEKEFMNKVGTFVTLTVPRDDQGWIINSDILKKLTFKKTGNNEYTAIMNVTNKEDLSKIMGTEITEEDMKKLESFQYKVEVVYRDGKLHTVRHYLIYKTPNVEKPLMYIITYSGVKKGFTKPGWVDEMMSSEK</sequence>
<name>A0A0S1XBK9_THEBA</name>
<reference evidence="1 2" key="1">
    <citation type="journal article" date="2016" name="Genome Announc.">
        <title>Complete genome sequence of the hyperthermophilic and piezophilic archaeon Thermococcus barophilus Ch5, capable of growth at the expense of hydrogenogenesis from carbon monoxide and formate.</title>
        <authorList>
            <person name="Oger P."/>
            <person name="Sokolova T.G."/>
            <person name="Kozhevnikova D.A."/>
            <person name="Taranov E.A."/>
            <person name="Vannier P."/>
            <person name="Lee H.S."/>
            <person name="Kwon K.K."/>
            <person name="Kang S.G."/>
            <person name="Lee J.H."/>
            <person name="Bonch-Osmolovskaya E.A."/>
            <person name="Lebedinsky A.V."/>
        </authorList>
    </citation>
    <scope>NUCLEOTIDE SEQUENCE [LARGE SCALE GENOMIC DNA]</scope>
    <source>
        <strain evidence="2">Ch5</strain>
    </source>
</reference>
<proteinExistence type="predicted"/>
<dbReference type="GeneID" id="26136443"/>